<evidence type="ECO:0000259" key="2">
    <source>
        <dbReference type="Pfam" id="PF14657"/>
    </source>
</evidence>
<organism evidence="3">
    <name type="scientific">bioreactor metagenome</name>
    <dbReference type="NCBI Taxonomy" id="1076179"/>
    <lineage>
        <taxon>unclassified sequences</taxon>
        <taxon>metagenomes</taxon>
        <taxon>ecological metagenomes</taxon>
    </lineage>
</organism>
<gene>
    <name evidence="3" type="ORF">SDC9_67753</name>
</gene>
<evidence type="ECO:0000313" key="3">
    <source>
        <dbReference type="EMBL" id="MPM21309.1"/>
    </source>
</evidence>
<protein>
    <recommendedName>
        <fullName evidence="2">AP2-like integrase N-terminal domain-containing protein</fullName>
    </recommendedName>
</protein>
<sequence length="138" mass="15879">MGLIEAGIALKLEQLKAAFRTFLQPEQCQYDSFSMAKPCDPEVYRVYIQYMGDFIKQVLFGNSVVSFILGNTVMPAYKDEKMGNWYAAFYYQNWQGAKVKKLKRGFSTKRDPRDSKAEHGRTQSLTNGSIQKKKCLPR</sequence>
<dbReference type="EMBL" id="VSSQ01003565">
    <property type="protein sequence ID" value="MPM21309.1"/>
    <property type="molecule type" value="Genomic_DNA"/>
</dbReference>
<feature type="region of interest" description="Disordered" evidence="1">
    <location>
        <begin position="105"/>
        <end position="138"/>
    </location>
</feature>
<name>A0A644XYX5_9ZZZZ</name>
<dbReference type="InterPro" id="IPR028259">
    <property type="entry name" value="AP2-like_int_N"/>
</dbReference>
<feature type="compositionally biased region" description="Basic and acidic residues" evidence="1">
    <location>
        <begin position="108"/>
        <end position="121"/>
    </location>
</feature>
<evidence type="ECO:0000256" key="1">
    <source>
        <dbReference type="SAM" id="MobiDB-lite"/>
    </source>
</evidence>
<feature type="domain" description="AP2-like integrase N-terminal" evidence="2">
    <location>
        <begin position="85"/>
        <end position="111"/>
    </location>
</feature>
<dbReference type="AlphaFoldDB" id="A0A644XYX5"/>
<comment type="caution">
    <text evidence="3">The sequence shown here is derived from an EMBL/GenBank/DDBJ whole genome shotgun (WGS) entry which is preliminary data.</text>
</comment>
<accession>A0A644XYX5</accession>
<proteinExistence type="predicted"/>
<dbReference type="Pfam" id="PF14657">
    <property type="entry name" value="Arm-DNA-bind_4"/>
    <property type="match status" value="1"/>
</dbReference>
<reference evidence="3" key="1">
    <citation type="submission" date="2019-08" db="EMBL/GenBank/DDBJ databases">
        <authorList>
            <person name="Kucharzyk K."/>
            <person name="Murdoch R.W."/>
            <person name="Higgins S."/>
            <person name="Loffler F."/>
        </authorList>
    </citation>
    <scope>NUCLEOTIDE SEQUENCE</scope>
</reference>